<dbReference type="AlphaFoldDB" id="A0A9E7ETG7"/>
<accession>A0A9E7ETG7</accession>
<proteinExistence type="inferred from homology"/>
<comment type="subcellular location">
    <subcellularLocation>
        <location evidence="2">Cytoplasm</location>
    </subcellularLocation>
    <subcellularLocation>
        <location evidence="1">Endoplasmic reticulum</location>
    </subcellularLocation>
</comment>
<dbReference type="InterPro" id="IPR045128">
    <property type="entry name" value="PI31-like"/>
</dbReference>
<sequence length="343" mass="36365">FVGAIRPPNRLRFPKSAVRKMASESSVMAVIRASHPSFRNPHDKVAFAVHASFLAAGFSLIATGTGALSENPPIGEEEVGIDGWNELEDAYAFVYTKTDKGSKKTVLVKCLPIGDLLTIDCLDLSGPGKEPFHLQINVKDYLSDVAQQTSNYASVYKNLKGLVNNLCSSFLAKLEPKAASSSSAKSGDRSRQSVICERSVTVPSHQEPYSPGLVYPPIPSTGISDLFPGPGAGFYPHRGSGVGGGMLVGPNDPRFFGSNERAGFLGGLPGVPPGARFDPYGPPDVPGFEPARFIRVSEIQVPSALNLGEDVAFVSVEMHAVVVTGLFDCRLGSIPPAHLTQTA</sequence>
<evidence type="ECO:0000256" key="6">
    <source>
        <dbReference type="ARBA" id="ARBA00022553"/>
    </source>
</evidence>
<gene>
    <name evidence="13" type="ORF">MUK42_19116</name>
</gene>
<keyword evidence="9" id="KW-0007">Acetylation</keyword>
<keyword evidence="7" id="KW-0256">Endoplasmic reticulum</keyword>
<comment type="function">
    <text evidence="10">Plays an important role in control of proteasome function. Inhibits the hydrolysis of protein and peptide substrates by the 20S proteasome. Also inhibits the activation of the proteasome by the proteasome regulatory proteins PA700 and PA28.</text>
</comment>
<evidence type="ECO:0000256" key="5">
    <source>
        <dbReference type="ARBA" id="ARBA00022490"/>
    </source>
</evidence>
<keyword evidence="14" id="KW-1185">Reference proteome</keyword>
<evidence type="ECO:0000256" key="7">
    <source>
        <dbReference type="ARBA" id="ARBA00022824"/>
    </source>
</evidence>
<dbReference type="GO" id="GO:0004866">
    <property type="term" value="F:endopeptidase inhibitor activity"/>
    <property type="evidence" value="ECO:0007669"/>
    <property type="project" value="InterPro"/>
</dbReference>
<organism evidence="13 14">
    <name type="scientific">Musa troglodytarum</name>
    <name type="common">fe'i banana</name>
    <dbReference type="NCBI Taxonomy" id="320322"/>
    <lineage>
        <taxon>Eukaryota</taxon>
        <taxon>Viridiplantae</taxon>
        <taxon>Streptophyta</taxon>
        <taxon>Embryophyta</taxon>
        <taxon>Tracheophyta</taxon>
        <taxon>Spermatophyta</taxon>
        <taxon>Magnoliopsida</taxon>
        <taxon>Liliopsida</taxon>
        <taxon>Zingiberales</taxon>
        <taxon>Musaceae</taxon>
        <taxon>Musa</taxon>
    </lineage>
</organism>
<evidence type="ECO:0000256" key="1">
    <source>
        <dbReference type="ARBA" id="ARBA00004240"/>
    </source>
</evidence>
<evidence type="ECO:0000313" key="13">
    <source>
        <dbReference type="EMBL" id="URD83779.1"/>
    </source>
</evidence>
<feature type="non-terminal residue" evidence="13">
    <location>
        <position position="1"/>
    </location>
</feature>
<dbReference type="GO" id="GO:0043161">
    <property type="term" value="P:proteasome-mediated ubiquitin-dependent protein catabolic process"/>
    <property type="evidence" value="ECO:0007669"/>
    <property type="project" value="InterPro"/>
</dbReference>
<keyword evidence="4" id="KW-0488">Methylation</keyword>
<dbReference type="PANTHER" id="PTHR13266:SF1">
    <property type="entry name" value="PROTEASOME INHIBITOR PI31 SUBUNIT"/>
    <property type="match status" value="1"/>
</dbReference>
<dbReference type="GO" id="GO:0000502">
    <property type="term" value="C:proteasome complex"/>
    <property type="evidence" value="ECO:0007669"/>
    <property type="project" value="UniProtKB-KW"/>
</dbReference>
<keyword evidence="5" id="KW-0963">Cytoplasm</keyword>
<evidence type="ECO:0000256" key="4">
    <source>
        <dbReference type="ARBA" id="ARBA00022481"/>
    </source>
</evidence>
<dbReference type="InterPro" id="IPR013886">
    <property type="entry name" value="PI31_Prot_C"/>
</dbReference>
<evidence type="ECO:0000256" key="2">
    <source>
        <dbReference type="ARBA" id="ARBA00004496"/>
    </source>
</evidence>
<evidence type="ECO:0000256" key="3">
    <source>
        <dbReference type="ARBA" id="ARBA00006405"/>
    </source>
</evidence>
<evidence type="ECO:0000313" key="14">
    <source>
        <dbReference type="Proteomes" id="UP001055439"/>
    </source>
</evidence>
<name>A0A9E7ETG7_9LILI</name>
<dbReference type="GO" id="GO:0005783">
    <property type="term" value="C:endoplasmic reticulum"/>
    <property type="evidence" value="ECO:0007669"/>
    <property type="project" value="UniProtKB-SubCell"/>
</dbReference>
<evidence type="ECO:0000256" key="10">
    <source>
        <dbReference type="ARBA" id="ARBA00024805"/>
    </source>
</evidence>
<dbReference type="EMBL" id="CP097503">
    <property type="protein sequence ID" value="URD83779.1"/>
    <property type="molecule type" value="Genomic_DNA"/>
</dbReference>
<reference evidence="13" key="1">
    <citation type="submission" date="2022-05" db="EMBL/GenBank/DDBJ databases">
        <title>The Musa troglodytarum L. genome provides insights into the mechanism of non-climacteric behaviour and enrichment of carotenoids.</title>
        <authorList>
            <person name="Wang J."/>
        </authorList>
    </citation>
    <scope>NUCLEOTIDE SEQUENCE</scope>
    <source>
        <tissue evidence="13">Leaf</tissue>
    </source>
</reference>
<evidence type="ECO:0000259" key="11">
    <source>
        <dbReference type="Pfam" id="PF08577"/>
    </source>
</evidence>
<feature type="domain" description="PI31 proteasome regulator N-terminal" evidence="12">
    <location>
        <begin position="35"/>
        <end position="178"/>
    </location>
</feature>
<feature type="domain" description="PI31 proteasome regulator C-terminal" evidence="11">
    <location>
        <begin position="222"/>
        <end position="282"/>
    </location>
</feature>
<evidence type="ECO:0000256" key="9">
    <source>
        <dbReference type="ARBA" id="ARBA00022990"/>
    </source>
</evidence>
<dbReference type="GO" id="GO:0070628">
    <property type="term" value="F:proteasome binding"/>
    <property type="evidence" value="ECO:0007669"/>
    <property type="project" value="InterPro"/>
</dbReference>
<dbReference type="Pfam" id="PF08577">
    <property type="entry name" value="PI31_Prot_C"/>
    <property type="match status" value="1"/>
</dbReference>
<keyword evidence="8" id="KW-0647">Proteasome</keyword>
<comment type="similarity">
    <text evidence="3">Belongs to the proteasome inhibitor PI31 family.</text>
</comment>
<evidence type="ECO:0008006" key="15">
    <source>
        <dbReference type="Google" id="ProtNLM"/>
    </source>
</evidence>
<dbReference type="PANTHER" id="PTHR13266">
    <property type="entry name" value="PROTEASOME INHIBITOR"/>
    <property type="match status" value="1"/>
</dbReference>
<dbReference type="Proteomes" id="UP001055439">
    <property type="component" value="Chromosome 10"/>
</dbReference>
<dbReference type="InterPro" id="IPR021625">
    <property type="entry name" value="PI31_Prot_N"/>
</dbReference>
<evidence type="ECO:0000259" key="12">
    <source>
        <dbReference type="Pfam" id="PF11566"/>
    </source>
</evidence>
<protein>
    <recommendedName>
        <fullName evidence="15">Proteasome inhibitor PI31 subunit</fullName>
    </recommendedName>
</protein>
<dbReference type="Pfam" id="PF11566">
    <property type="entry name" value="PI31_Prot_N"/>
    <property type="match status" value="1"/>
</dbReference>
<dbReference type="OrthoDB" id="673975at2759"/>
<keyword evidence="6" id="KW-0597">Phosphoprotein</keyword>
<dbReference type="Gene3D" id="3.40.1000.30">
    <property type="match status" value="1"/>
</dbReference>
<evidence type="ECO:0000256" key="8">
    <source>
        <dbReference type="ARBA" id="ARBA00022942"/>
    </source>
</evidence>